<dbReference type="Pfam" id="PF13740">
    <property type="entry name" value="ACT_6"/>
    <property type="match status" value="1"/>
</dbReference>
<dbReference type="GO" id="GO:0006355">
    <property type="term" value="P:regulation of DNA-templated transcription"/>
    <property type="evidence" value="ECO:0007669"/>
    <property type="project" value="UniProtKB-UniRule"/>
</dbReference>
<comment type="caution">
    <text evidence="2">The sequence shown here is derived from an EMBL/GenBank/DDBJ whole genome shotgun (WGS) entry which is preliminary data.</text>
</comment>
<proteinExistence type="predicted"/>
<dbReference type="SUPFAM" id="SSF55021">
    <property type="entry name" value="ACT-like"/>
    <property type="match status" value="2"/>
</dbReference>
<keyword evidence="3" id="KW-1185">Reference proteome</keyword>
<dbReference type="PANTHER" id="PTHR34875:SF5">
    <property type="entry name" value="GLYCINE CLEAVAGE SYSTEM TRANSCRIPTIONAL REPRESSOR"/>
    <property type="match status" value="1"/>
</dbReference>
<gene>
    <name evidence="2" type="ORF">B0F88_102113</name>
</gene>
<keyword evidence="1" id="KW-0963">Cytoplasm</keyword>
<accession>A0A2S6H6M9</accession>
<sequence length="194" mass="22559">MFIKFHQFDAKLPKKLPRNKMQLAITVLGNYQTHFIAEILPAVRDCKCNILEIRLSRLAQSSAAYLLIQGNWNQIAKFENTLDIIQRRLDIKIHTLRPEQKDKAKECVPYSLETISLDRDSVTESITSFLFDRKIDIEEITGSCYQAPYIQTSVFSTKFVILIPPQIHLLSLREEFMDFCDQLNIDAILEPIKR</sequence>
<evidence type="ECO:0000256" key="1">
    <source>
        <dbReference type="PIRNR" id="PIRNR028103"/>
    </source>
</evidence>
<protein>
    <recommendedName>
        <fullName evidence="1">Glycine cleavage system transcriptional repressor</fullName>
    </recommendedName>
</protein>
<dbReference type="InterPro" id="IPR016867">
    <property type="entry name" value="GcvR"/>
</dbReference>
<dbReference type="PIRSF" id="PIRSF028103">
    <property type="entry name" value="GcvR"/>
    <property type="match status" value="1"/>
</dbReference>
<keyword evidence="1" id="KW-0804">Transcription</keyword>
<evidence type="ECO:0000313" key="2">
    <source>
        <dbReference type="EMBL" id="PPK73134.1"/>
    </source>
</evidence>
<evidence type="ECO:0000313" key="3">
    <source>
        <dbReference type="Proteomes" id="UP000238071"/>
    </source>
</evidence>
<dbReference type="InterPro" id="IPR050990">
    <property type="entry name" value="UPF0237/GcvR_regulator"/>
</dbReference>
<reference evidence="2 3" key="1">
    <citation type="submission" date="2018-02" db="EMBL/GenBank/DDBJ databases">
        <title>Subsurface microbial communities from deep shales in Ohio and West Virginia, USA.</title>
        <authorList>
            <person name="Wrighton K."/>
        </authorList>
    </citation>
    <scope>NUCLEOTIDE SEQUENCE [LARGE SCALE GENOMIC DNA]</scope>
    <source>
        <strain evidence="2 3">OWC-G53F</strain>
    </source>
</reference>
<dbReference type="Proteomes" id="UP000238071">
    <property type="component" value="Unassembled WGS sequence"/>
</dbReference>
<dbReference type="Gene3D" id="3.30.70.260">
    <property type="match status" value="2"/>
</dbReference>
<dbReference type="EMBL" id="PTIY01000002">
    <property type="protein sequence ID" value="PPK73134.1"/>
    <property type="molecule type" value="Genomic_DNA"/>
</dbReference>
<keyword evidence="1" id="KW-0678">Repressor</keyword>
<dbReference type="PANTHER" id="PTHR34875">
    <property type="entry name" value="UPF0237 PROTEIN MJ1558"/>
    <property type="match status" value="1"/>
</dbReference>
<dbReference type="GO" id="GO:0005737">
    <property type="term" value="C:cytoplasm"/>
    <property type="evidence" value="ECO:0007669"/>
    <property type="project" value="UniProtKB-SubCell"/>
</dbReference>
<comment type="subcellular location">
    <subcellularLocation>
        <location evidence="1">Cytoplasm</location>
    </subcellularLocation>
</comment>
<organism evidence="2 3">
    <name type="scientific">Methylobacter tundripaludum</name>
    <dbReference type="NCBI Taxonomy" id="173365"/>
    <lineage>
        <taxon>Bacteria</taxon>
        <taxon>Pseudomonadati</taxon>
        <taxon>Pseudomonadota</taxon>
        <taxon>Gammaproteobacteria</taxon>
        <taxon>Methylococcales</taxon>
        <taxon>Methylococcaceae</taxon>
        <taxon>Methylobacter</taxon>
    </lineage>
</organism>
<name>A0A2S6H6M9_9GAMM</name>
<dbReference type="AlphaFoldDB" id="A0A2S6H6M9"/>
<dbReference type="InterPro" id="IPR045865">
    <property type="entry name" value="ACT-like_dom_sf"/>
</dbReference>